<accession>Q9YF26</accession>
<proteinExistence type="predicted"/>
<protein>
    <submittedName>
        <fullName evidence="1">Uncharacterized protein</fullName>
    </submittedName>
</protein>
<dbReference type="PIR" id="F72734">
    <property type="entry name" value="F72734"/>
</dbReference>
<name>Q9YF26_AERPE</name>
<sequence length="182" mass="21515">MMAREGRYVFTFTARKRKKPYYRYEGILRTHRFYIEYYSLLEGQEPSRAAGNGEARIAFPVRFMELVLDFSRELGGETVEVRMSKIRGQNLYYEKPIVLLPNEVAFRRHLLFAVTVSTYKKPLEARFNALRNLLLTMNANLINILSTIVMDRYRELKASSNPAWHWHMLRVGRAVKVLYKLD</sequence>
<dbReference type="EMBL" id="BA000002">
    <property type="protein sequence ID" value="BAA79370.2"/>
    <property type="molecule type" value="Genomic_DNA"/>
</dbReference>
<gene>
    <name evidence="1" type="ordered locus">APE_0414.1</name>
</gene>
<evidence type="ECO:0000313" key="1">
    <source>
        <dbReference type="EMBL" id="BAA79370.2"/>
    </source>
</evidence>
<dbReference type="AlphaFoldDB" id="Q9YF26"/>
<organism evidence="1 2">
    <name type="scientific">Aeropyrum pernix (strain ATCC 700893 / DSM 11879 / JCM 9820 / NBRC 100138 / K1)</name>
    <dbReference type="NCBI Taxonomy" id="272557"/>
    <lineage>
        <taxon>Archaea</taxon>
        <taxon>Thermoproteota</taxon>
        <taxon>Thermoprotei</taxon>
        <taxon>Desulfurococcales</taxon>
        <taxon>Desulfurococcaceae</taxon>
        <taxon>Aeropyrum</taxon>
    </lineage>
</organism>
<dbReference type="STRING" id="272557.APE_0414.1"/>
<evidence type="ECO:0000313" key="2">
    <source>
        <dbReference type="Proteomes" id="UP000002518"/>
    </source>
</evidence>
<keyword evidence="2" id="KW-1185">Reference proteome</keyword>
<reference evidence="1 2" key="1">
    <citation type="journal article" date="1999" name="DNA Res.">
        <title>Complete genome sequence of an aerobic hyper-thermophilic crenarchaeon, Aeropyrum pernix K1.</title>
        <authorList>
            <person name="Kawarabayasi Y."/>
            <person name="Hino Y."/>
            <person name="Horikawa H."/>
            <person name="Yamazaki S."/>
            <person name="Haikawa Y."/>
            <person name="Jin-no K."/>
            <person name="Takahashi M."/>
            <person name="Sekine M."/>
            <person name="Baba S."/>
            <person name="Ankai A."/>
            <person name="Kosugi H."/>
            <person name="Hosoyama A."/>
            <person name="Fukui S."/>
            <person name="Nagai Y."/>
            <person name="Nishijima K."/>
            <person name="Nakazawa H."/>
            <person name="Takamiya M."/>
            <person name="Masuda S."/>
            <person name="Funahashi T."/>
            <person name="Tanaka T."/>
            <person name="Kudoh Y."/>
            <person name="Yamazaki J."/>
            <person name="Kushida N."/>
            <person name="Oguchi A."/>
            <person name="Aoki K."/>
            <person name="Kubota K."/>
            <person name="Nakamura Y."/>
            <person name="Nomura N."/>
            <person name="Sako Y."/>
            <person name="Kikuchi H."/>
        </authorList>
    </citation>
    <scope>NUCLEOTIDE SEQUENCE [LARGE SCALE GENOMIC DNA]</scope>
    <source>
        <strain evidence="2">ATCC 700893 / DSM 11879 / JCM 9820 / NBRC 100138 / K1</strain>
    </source>
</reference>
<dbReference type="Proteomes" id="UP000002518">
    <property type="component" value="Chromosome"/>
</dbReference>
<dbReference type="EnsemblBacteria" id="BAA79370">
    <property type="protein sequence ID" value="BAA79370"/>
    <property type="gene ID" value="APE_0414.1"/>
</dbReference>
<dbReference type="KEGG" id="ape:APE_0414.1"/>